<sequence length="271" mass="29761">MSDQYEFTIVKYGTRHGHRAEVYLNYHVHGQPDGPIDMDYFVWVARNAERTILFDTGFSVQGGANRNRTFVAEIPDIYAALGIDMDAEQTLVVTHAHYDHIGNLAAFPKARIVIAQAELDFWLSSMGERSQFAWSTEPEEIDALRTAVEEGRVTTFTDSIEVAPGIELIQVGGHTPGQAIARIRTADGDVLLASDAVHYYEEYDDDMPFAFVADLPGMYAGFDRIRELLDGGVSHLVCGHDPSTLDRFTAVTAGPLAGIAATIGTPRKDPA</sequence>
<dbReference type="SMART" id="SM00849">
    <property type="entry name" value="Lactamase_B"/>
    <property type="match status" value="1"/>
</dbReference>
<evidence type="ECO:0000256" key="5">
    <source>
        <dbReference type="ARBA" id="ARBA00022833"/>
    </source>
</evidence>
<dbReference type="CDD" id="cd07729">
    <property type="entry name" value="AHL_lactonase_MBL-fold"/>
    <property type="match status" value="1"/>
</dbReference>
<dbReference type="PANTHER" id="PTHR42978">
    <property type="entry name" value="QUORUM-QUENCHING LACTONASE YTNP-RELATED-RELATED"/>
    <property type="match status" value="1"/>
</dbReference>
<keyword evidence="5" id="KW-0862">Zinc</keyword>
<comment type="cofactor">
    <cofactor evidence="1">
        <name>Zn(2+)</name>
        <dbReference type="ChEBI" id="CHEBI:29105"/>
    </cofactor>
</comment>
<gene>
    <name evidence="7" type="ORF">ABFY20_06475</name>
</gene>
<evidence type="ECO:0000259" key="6">
    <source>
        <dbReference type="SMART" id="SM00849"/>
    </source>
</evidence>
<evidence type="ECO:0000256" key="2">
    <source>
        <dbReference type="ARBA" id="ARBA00007749"/>
    </source>
</evidence>
<dbReference type="AlphaFoldDB" id="A0AB39BKF8"/>
<dbReference type="SUPFAM" id="SSF56281">
    <property type="entry name" value="Metallo-hydrolase/oxidoreductase"/>
    <property type="match status" value="1"/>
</dbReference>
<reference evidence="7" key="1">
    <citation type="submission" date="2024-05" db="EMBL/GenBank/DDBJ databases">
        <title>Herbiconiux sp. A18JL235.</title>
        <authorList>
            <person name="Zhang G."/>
        </authorList>
    </citation>
    <scope>NUCLEOTIDE SEQUENCE</scope>
    <source>
        <strain evidence="7">A18JL235</strain>
    </source>
</reference>
<dbReference type="InterPro" id="IPR001279">
    <property type="entry name" value="Metallo-B-lactamas"/>
</dbReference>
<name>A0AB39BKF8_9MICO</name>
<evidence type="ECO:0000256" key="3">
    <source>
        <dbReference type="ARBA" id="ARBA00022723"/>
    </source>
</evidence>
<dbReference type="GO" id="GO:0016787">
    <property type="term" value="F:hydrolase activity"/>
    <property type="evidence" value="ECO:0007669"/>
    <property type="project" value="UniProtKB-KW"/>
</dbReference>
<dbReference type="EMBL" id="CP162511">
    <property type="protein sequence ID" value="XDI06744.1"/>
    <property type="molecule type" value="Genomic_DNA"/>
</dbReference>
<dbReference type="GO" id="GO:0046872">
    <property type="term" value="F:metal ion binding"/>
    <property type="evidence" value="ECO:0007669"/>
    <property type="project" value="UniProtKB-KW"/>
</dbReference>
<dbReference type="InterPro" id="IPR036866">
    <property type="entry name" value="RibonucZ/Hydroxyglut_hydro"/>
</dbReference>
<protein>
    <submittedName>
        <fullName evidence="7">N-acyl homoserine lactonase family protein</fullName>
    </submittedName>
</protein>
<dbReference type="InterPro" id="IPR051013">
    <property type="entry name" value="MBL_superfamily_lactonases"/>
</dbReference>
<keyword evidence="4" id="KW-0378">Hydrolase</keyword>
<dbReference type="Pfam" id="PF00753">
    <property type="entry name" value="Lactamase_B"/>
    <property type="match status" value="1"/>
</dbReference>
<evidence type="ECO:0000256" key="1">
    <source>
        <dbReference type="ARBA" id="ARBA00001947"/>
    </source>
</evidence>
<evidence type="ECO:0000313" key="7">
    <source>
        <dbReference type="EMBL" id="XDI06744.1"/>
    </source>
</evidence>
<accession>A0AB39BKF8</accession>
<dbReference type="RefSeq" id="WP_368499122.1">
    <property type="nucleotide sequence ID" value="NZ_CP162511.1"/>
</dbReference>
<evidence type="ECO:0000256" key="4">
    <source>
        <dbReference type="ARBA" id="ARBA00022801"/>
    </source>
</evidence>
<dbReference type="PANTHER" id="PTHR42978:SF7">
    <property type="entry name" value="METALLO-HYDROLASE RV2300C-RELATED"/>
    <property type="match status" value="1"/>
</dbReference>
<feature type="domain" description="Metallo-beta-lactamase" evidence="6">
    <location>
        <begin position="39"/>
        <end position="240"/>
    </location>
</feature>
<keyword evidence="3" id="KW-0479">Metal-binding</keyword>
<organism evidence="7">
    <name type="scientific">Herbiconiux sp. A18JL235</name>
    <dbReference type="NCBI Taxonomy" id="3152363"/>
    <lineage>
        <taxon>Bacteria</taxon>
        <taxon>Bacillati</taxon>
        <taxon>Actinomycetota</taxon>
        <taxon>Actinomycetes</taxon>
        <taxon>Micrococcales</taxon>
        <taxon>Microbacteriaceae</taxon>
        <taxon>Herbiconiux</taxon>
    </lineage>
</organism>
<dbReference type="Gene3D" id="3.60.15.10">
    <property type="entry name" value="Ribonuclease Z/Hydroxyacylglutathione hydrolase-like"/>
    <property type="match status" value="1"/>
</dbReference>
<proteinExistence type="inferred from homology"/>
<comment type="similarity">
    <text evidence="2">Belongs to the metallo-beta-lactamase superfamily.</text>
</comment>